<dbReference type="InterPro" id="IPR036396">
    <property type="entry name" value="Cyt_P450_sf"/>
</dbReference>
<evidence type="ECO:0000256" key="3">
    <source>
        <dbReference type="SAM" id="MobiDB-lite"/>
    </source>
</evidence>
<dbReference type="SUPFAM" id="SSF48264">
    <property type="entry name" value="Cytochrome P450"/>
    <property type="match status" value="1"/>
</dbReference>
<dbReference type="AlphaFoldDB" id="A0A7I7MEA5"/>
<feature type="region of interest" description="Disordered" evidence="3">
    <location>
        <begin position="405"/>
        <end position="461"/>
    </location>
</feature>
<keyword evidence="5" id="KW-1185">Reference proteome</keyword>
<dbReference type="GO" id="GO:0016705">
    <property type="term" value="F:oxidoreductase activity, acting on paired donors, with incorporation or reduction of molecular oxygen"/>
    <property type="evidence" value="ECO:0007669"/>
    <property type="project" value="InterPro"/>
</dbReference>
<dbReference type="Pfam" id="PF00067">
    <property type="entry name" value="p450"/>
    <property type="match status" value="1"/>
</dbReference>
<feature type="compositionally biased region" description="Polar residues" evidence="3">
    <location>
        <begin position="449"/>
        <end position="461"/>
    </location>
</feature>
<comment type="cofactor">
    <cofactor evidence="2">
        <name>heme</name>
        <dbReference type="ChEBI" id="CHEBI:30413"/>
    </cofactor>
</comment>
<reference evidence="4 5" key="1">
    <citation type="journal article" date="2019" name="Emerg. Microbes Infect.">
        <title>Comprehensive subspecies identification of 175 nontuberculous mycobacteria species based on 7547 genomic profiles.</title>
        <authorList>
            <person name="Matsumoto Y."/>
            <person name="Kinjo T."/>
            <person name="Motooka D."/>
            <person name="Nabeya D."/>
            <person name="Jung N."/>
            <person name="Uechi K."/>
            <person name="Horii T."/>
            <person name="Iida T."/>
            <person name="Fujita J."/>
            <person name="Nakamura S."/>
        </authorList>
    </citation>
    <scope>NUCLEOTIDE SEQUENCE [LARGE SCALE GENOMIC DNA]</scope>
    <source>
        <strain evidence="4 5">JCM 13323</strain>
    </source>
</reference>
<gene>
    <name evidence="4" type="primary">cyp138_3</name>
    <name evidence="4" type="ORF">MPSYJ_36430</name>
</gene>
<protein>
    <submittedName>
        <fullName evidence="4">Putative cytochrome P450 138</fullName>
    </submittedName>
</protein>
<evidence type="ECO:0000256" key="2">
    <source>
        <dbReference type="PIRSR" id="PIRSR602401-1"/>
    </source>
</evidence>
<dbReference type="GO" id="GO:0020037">
    <property type="term" value="F:heme binding"/>
    <property type="evidence" value="ECO:0007669"/>
    <property type="project" value="InterPro"/>
</dbReference>
<dbReference type="GO" id="GO:0004497">
    <property type="term" value="F:monooxygenase activity"/>
    <property type="evidence" value="ECO:0007669"/>
    <property type="project" value="InterPro"/>
</dbReference>
<dbReference type="Gene3D" id="1.10.630.10">
    <property type="entry name" value="Cytochrome P450"/>
    <property type="match status" value="1"/>
</dbReference>
<sequence>MAKATTDPVRLPPGPRLPKWVQGASFLAAPYALPAGLARRYGGAVSMRMPVFGQTVVVTDPVLVKDLFSTGNELIERPTNLGRVVGPGSMWSLNGSALVERRRLLVPPFHGKRVAEYERIVEEETLREIATWPQGCEFETLDSMMRITLNVILRAVFGAQGSELDELREVMPPSVELGSRLAMLPEVVLRDLGRWSPGGRIVRYRRRIDSVVDKLIADARSDPAFDDRPDVLTLLLAARYEDGQPISDAHISDELVTLMAAGHETTSLSLAWAVERLRRHPQLLARLTDEVDAGASRLRQATIWEVQRTRPVVNATMRRTLQRIRLGDWVIPGDSTLLISIELAQQHPDHFPYPHSFDPDRYLTSGKTPPAWVAFGGGVYRCIGSAFATMEMDVAIRTMLRELRFEPTDEQPERRHSRGTNMAPARGGRAVVYRRPGGVLGHAPARTDAAQTSLGSPSATS</sequence>
<dbReference type="PRINTS" id="PR00385">
    <property type="entry name" value="P450"/>
</dbReference>
<dbReference type="PRINTS" id="PR00463">
    <property type="entry name" value="EP450I"/>
</dbReference>
<feature type="binding site" description="axial binding residue" evidence="2">
    <location>
        <position position="382"/>
    </location>
    <ligand>
        <name>heme</name>
        <dbReference type="ChEBI" id="CHEBI:30413"/>
    </ligand>
    <ligandPart>
        <name>Fe</name>
        <dbReference type="ChEBI" id="CHEBI:18248"/>
    </ligandPart>
</feature>
<evidence type="ECO:0000313" key="5">
    <source>
        <dbReference type="Proteomes" id="UP000466514"/>
    </source>
</evidence>
<accession>A0A7I7MEA5</accession>
<evidence type="ECO:0000256" key="1">
    <source>
        <dbReference type="ARBA" id="ARBA00010617"/>
    </source>
</evidence>
<dbReference type="PANTHER" id="PTHR24305:SF166">
    <property type="entry name" value="CYTOCHROME P450 12A4, MITOCHONDRIAL-RELATED"/>
    <property type="match status" value="1"/>
</dbReference>
<feature type="compositionally biased region" description="Basic and acidic residues" evidence="3">
    <location>
        <begin position="405"/>
        <end position="414"/>
    </location>
</feature>
<dbReference type="EMBL" id="AP022574">
    <property type="protein sequence ID" value="BBX70182.1"/>
    <property type="molecule type" value="Genomic_DNA"/>
</dbReference>
<dbReference type="KEGG" id="mpsc:MPSYJ_36430"/>
<name>A0A7I7MEA5_9MYCO</name>
<dbReference type="RefSeq" id="WP_163723515.1">
    <property type="nucleotide sequence ID" value="NZ_AP022574.1"/>
</dbReference>
<dbReference type="CDD" id="cd11053">
    <property type="entry name" value="CYP110-like"/>
    <property type="match status" value="1"/>
</dbReference>
<comment type="similarity">
    <text evidence="1">Belongs to the cytochrome P450 family.</text>
</comment>
<dbReference type="Proteomes" id="UP000466514">
    <property type="component" value="Chromosome"/>
</dbReference>
<dbReference type="InterPro" id="IPR050121">
    <property type="entry name" value="Cytochrome_P450_monoxygenase"/>
</dbReference>
<dbReference type="InterPro" id="IPR002401">
    <property type="entry name" value="Cyt_P450_E_grp-I"/>
</dbReference>
<proteinExistence type="inferred from homology"/>
<dbReference type="GO" id="GO:0005506">
    <property type="term" value="F:iron ion binding"/>
    <property type="evidence" value="ECO:0007669"/>
    <property type="project" value="InterPro"/>
</dbReference>
<dbReference type="PANTHER" id="PTHR24305">
    <property type="entry name" value="CYTOCHROME P450"/>
    <property type="match status" value="1"/>
</dbReference>
<organism evidence="4 5">
    <name type="scientific">Mycolicibacterium psychrotolerans</name>
    <dbReference type="NCBI Taxonomy" id="216929"/>
    <lineage>
        <taxon>Bacteria</taxon>
        <taxon>Bacillati</taxon>
        <taxon>Actinomycetota</taxon>
        <taxon>Actinomycetes</taxon>
        <taxon>Mycobacteriales</taxon>
        <taxon>Mycobacteriaceae</taxon>
        <taxon>Mycolicibacterium</taxon>
    </lineage>
</organism>
<keyword evidence="2" id="KW-0479">Metal-binding</keyword>
<evidence type="ECO:0000313" key="4">
    <source>
        <dbReference type="EMBL" id="BBX70182.1"/>
    </source>
</evidence>
<keyword evidence="2" id="KW-0408">Iron</keyword>
<dbReference type="InterPro" id="IPR001128">
    <property type="entry name" value="Cyt_P450"/>
</dbReference>
<keyword evidence="2" id="KW-0349">Heme</keyword>